<proteinExistence type="predicted"/>
<gene>
    <name evidence="7" type="ORF">MicloDRAFT_00035550</name>
</gene>
<dbReference type="Pfam" id="PF00355">
    <property type="entry name" value="Rieske"/>
    <property type="match status" value="1"/>
</dbReference>
<dbReference type="GO" id="GO:0051213">
    <property type="term" value="F:dioxygenase activity"/>
    <property type="evidence" value="ECO:0007669"/>
    <property type="project" value="UniProtKB-KW"/>
</dbReference>
<dbReference type="STRING" id="864069.MicloDRAFT_00035550"/>
<evidence type="ECO:0000256" key="1">
    <source>
        <dbReference type="ARBA" id="ARBA00022714"/>
    </source>
</evidence>
<evidence type="ECO:0000256" key="4">
    <source>
        <dbReference type="ARBA" id="ARBA00023004"/>
    </source>
</evidence>
<dbReference type="Gene3D" id="2.102.10.10">
    <property type="entry name" value="Rieske [2Fe-2S] iron-sulphur domain"/>
    <property type="match status" value="1"/>
</dbReference>
<dbReference type="SUPFAM" id="SSF55961">
    <property type="entry name" value="Bet v1-like"/>
    <property type="match status" value="1"/>
</dbReference>
<evidence type="ECO:0000313" key="7">
    <source>
        <dbReference type="EMBL" id="EIM27001.1"/>
    </source>
</evidence>
<dbReference type="eggNOG" id="COG4638">
    <property type="taxonomic scope" value="Bacteria"/>
</dbReference>
<dbReference type="RefSeq" id="WP_009763051.1">
    <property type="nucleotide sequence ID" value="NZ_CP141048.1"/>
</dbReference>
<keyword evidence="5" id="KW-0411">Iron-sulfur</keyword>
<evidence type="ECO:0000256" key="5">
    <source>
        <dbReference type="ARBA" id="ARBA00023014"/>
    </source>
</evidence>
<accession>I4YSQ9</accession>
<keyword evidence="4" id="KW-0408">Iron</keyword>
<dbReference type="CDD" id="cd03469">
    <property type="entry name" value="Rieske_RO_Alpha_N"/>
    <property type="match status" value="1"/>
</dbReference>
<feature type="domain" description="Rieske" evidence="6">
    <location>
        <begin position="33"/>
        <end position="136"/>
    </location>
</feature>
<organism evidence="7 8">
    <name type="scientific">Microvirga lotononidis</name>
    <dbReference type="NCBI Taxonomy" id="864069"/>
    <lineage>
        <taxon>Bacteria</taxon>
        <taxon>Pseudomonadati</taxon>
        <taxon>Pseudomonadota</taxon>
        <taxon>Alphaproteobacteria</taxon>
        <taxon>Hyphomicrobiales</taxon>
        <taxon>Methylobacteriaceae</taxon>
        <taxon>Microvirga</taxon>
    </lineage>
</organism>
<dbReference type="InterPro" id="IPR036922">
    <property type="entry name" value="Rieske_2Fe-2S_sf"/>
</dbReference>
<dbReference type="PROSITE" id="PS51296">
    <property type="entry name" value="RIESKE"/>
    <property type="match status" value="1"/>
</dbReference>
<evidence type="ECO:0000256" key="2">
    <source>
        <dbReference type="ARBA" id="ARBA00022723"/>
    </source>
</evidence>
<dbReference type="EMBL" id="JH660645">
    <property type="protein sequence ID" value="EIM27001.1"/>
    <property type="molecule type" value="Genomic_DNA"/>
</dbReference>
<dbReference type="Proteomes" id="UP000003947">
    <property type="component" value="Unassembled WGS sequence"/>
</dbReference>
<dbReference type="InterPro" id="IPR044043">
    <property type="entry name" value="VanA_C_cat"/>
</dbReference>
<name>I4YSQ9_9HYPH</name>
<reference evidence="7 8" key="1">
    <citation type="submission" date="2012-02" db="EMBL/GenBank/DDBJ databases">
        <title>Improved High-Quality Draft sequence of Microvirga sp. WSM3557.</title>
        <authorList>
            <consortium name="US DOE Joint Genome Institute"/>
            <person name="Lucas S."/>
            <person name="Han J."/>
            <person name="Lapidus A."/>
            <person name="Cheng J.-F."/>
            <person name="Goodwin L."/>
            <person name="Pitluck S."/>
            <person name="Peters L."/>
            <person name="Zhang X."/>
            <person name="Detter J.C."/>
            <person name="Han C."/>
            <person name="Tapia R."/>
            <person name="Land M."/>
            <person name="Hauser L."/>
            <person name="Kyrpides N."/>
            <person name="Ivanova N."/>
            <person name="Pagani I."/>
            <person name="Brau L."/>
            <person name="Yates R."/>
            <person name="O'Hara G."/>
            <person name="Rui T."/>
            <person name="Howieson J."/>
            <person name="Reeve W."/>
            <person name="Woyke T."/>
        </authorList>
    </citation>
    <scope>NUCLEOTIDE SEQUENCE [LARGE SCALE GENOMIC DNA]</scope>
    <source>
        <strain evidence="7 8">WSM3557</strain>
    </source>
</reference>
<dbReference type="GO" id="GO:0051537">
    <property type="term" value="F:2 iron, 2 sulfur cluster binding"/>
    <property type="evidence" value="ECO:0007669"/>
    <property type="project" value="UniProtKB-KW"/>
</dbReference>
<dbReference type="InterPro" id="IPR050584">
    <property type="entry name" value="Cholesterol_7-desaturase"/>
</dbReference>
<dbReference type="PANTHER" id="PTHR21266">
    <property type="entry name" value="IRON-SULFUR DOMAIN CONTAINING PROTEIN"/>
    <property type="match status" value="1"/>
</dbReference>
<evidence type="ECO:0000259" key="6">
    <source>
        <dbReference type="PROSITE" id="PS51296"/>
    </source>
</evidence>
<keyword evidence="7" id="KW-0223">Dioxygenase</keyword>
<dbReference type="PANTHER" id="PTHR21266:SF57">
    <property type="entry name" value="3-CHLOROBENZOATE-3,4-DIOXYGENASE"/>
    <property type="match status" value="1"/>
</dbReference>
<sequence>MFLPAKNSNTPKSRLPRNCSFVPADWHILASYWHPVAWSTNVTDHPVGARLLDIPLVLWRSHGHVHAAKDLCMHRGAQLSMGAIRDGLLVCPLHGFHYDGSGACRKIPALSADAPIPVKLRLESYLCEERYGMIWVCLDEQPAAPIPEWPHIESGSGNLARVRGTWRASAARHVENFNDLCHIPFVHQGTFGGAEDRVIEPYDVSVGDLTLSFQAEYHEKVRYAEKTEGELPLRHRRYIYRLSLPFSSYLQLYDVTNDTTFRVYDVASPVSATVSEIFQILIDDTGQIDPAAMVEFQSRINAEDAPLIEAQSPLELPLDLRDEIHTPADRMSIEYRRSLVRLGLGAETILGTKAPASI</sequence>
<keyword evidence="8" id="KW-1185">Reference proteome</keyword>
<keyword evidence="2" id="KW-0479">Metal-binding</keyword>
<evidence type="ECO:0000313" key="8">
    <source>
        <dbReference type="Proteomes" id="UP000003947"/>
    </source>
</evidence>
<dbReference type="SUPFAM" id="SSF50022">
    <property type="entry name" value="ISP domain"/>
    <property type="match status" value="1"/>
</dbReference>
<dbReference type="Pfam" id="PF19112">
    <property type="entry name" value="VanA_C"/>
    <property type="match status" value="1"/>
</dbReference>
<protein>
    <submittedName>
        <fullName evidence="7">Ring-hydroxylating dioxygenase, large terminal subunit</fullName>
    </submittedName>
</protein>
<keyword evidence="3" id="KW-0560">Oxidoreductase</keyword>
<dbReference type="HOGENOM" id="CLU_039484_1_2_5"/>
<dbReference type="OrthoDB" id="9800776at2"/>
<dbReference type="InterPro" id="IPR017941">
    <property type="entry name" value="Rieske_2Fe-2S"/>
</dbReference>
<evidence type="ECO:0000256" key="3">
    <source>
        <dbReference type="ARBA" id="ARBA00023002"/>
    </source>
</evidence>
<dbReference type="GO" id="GO:0046872">
    <property type="term" value="F:metal ion binding"/>
    <property type="evidence" value="ECO:0007669"/>
    <property type="project" value="UniProtKB-KW"/>
</dbReference>
<dbReference type="PATRIC" id="fig|864069.3.peg.3874"/>
<dbReference type="AlphaFoldDB" id="I4YSQ9"/>
<dbReference type="Gene3D" id="3.90.380.10">
    <property type="entry name" value="Naphthalene 1,2-dioxygenase Alpha Subunit, Chain A, domain 1"/>
    <property type="match status" value="1"/>
</dbReference>
<keyword evidence="1" id="KW-0001">2Fe-2S</keyword>